<reference evidence="3 4" key="1">
    <citation type="submission" date="2019-06" db="EMBL/GenBank/DDBJ databases">
        <title>Sequencing the genomes of 1000 actinobacteria strains.</title>
        <authorList>
            <person name="Klenk H.-P."/>
        </authorList>
    </citation>
    <scope>NUCLEOTIDE SEQUENCE [LARGE SCALE GENOMIC DNA]</scope>
    <source>
        <strain evidence="3 4">DSM 102200</strain>
    </source>
</reference>
<sequence>MVPADDEPPRWLTPVEEQTWVSLTGLLLKLPHALETDLRQRAGISHFEYLVISVLSESEGRTLPMGDLATLANSTPSRLTHTVERMEARGWISRRRSPDNARFTLAHLTDEGFAFLADVAPGHVATVRRVVFDALEGDDVERLELIAQRILGRIDPGHQWPPRGTRHGWKDEPAPG</sequence>
<dbReference type="Gene3D" id="1.10.10.10">
    <property type="entry name" value="Winged helix-like DNA-binding domain superfamily/Winged helix DNA-binding domain"/>
    <property type="match status" value="1"/>
</dbReference>
<organism evidence="3 4">
    <name type="scientific">Actinoallomurus bryophytorum</name>
    <dbReference type="NCBI Taxonomy" id="1490222"/>
    <lineage>
        <taxon>Bacteria</taxon>
        <taxon>Bacillati</taxon>
        <taxon>Actinomycetota</taxon>
        <taxon>Actinomycetes</taxon>
        <taxon>Streptosporangiales</taxon>
        <taxon>Thermomonosporaceae</taxon>
        <taxon>Actinoallomurus</taxon>
    </lineage>
</organism>
<feature type="domain" description="HTH marR-type" evidence="2">
    <location>
        <begin position="20"/>
        <end position="152"/>
    </location>
</feature>
<dbReference type="AlphaFoldDB" id="A0A543CUW3"/>
<name>A0A543CUW3_9ACTN</name>
<dbReference type="RefSeq" id="WP_141960369.1">
    <property type="nucleotide sequence ID" value="NZ_VFOZ01000001.1"/>
</dbReference>
<dbReference type="GO" id="GO:0003677">
    <property type="term" value="F:DNA binding"/>
    <property type="evidence" value="ECO:0007669"/>
    <property type="project" value="UniProtKB-KW"/>
</dbReference>
<dbReference type="InterPro" id="IPR000835">
    <property type="entry name" value="HTH_MarR-typ"/>
</dbReference>
<dbReference type="PRINTS" id="PR00598">
    <property type="entry name" value="HTHMARR"/>
</dbReference>
<dbReference type="Pfam" id="PF01047">
    <property type="entry name" value="MarR"/>
    <property type="match status" value="1"/>
</dbReference>
<evidence type="ECO:0000256" key="1">
    <source>
        <dbReference type="SAM" id="MobiDB-lite"/>
    </source>
</evidence>
<dbReference type="InterPro" id="IPR036388">
    <property type="entry name" value="WH-like_DNA-bd_sf"/>
</dbReference>
<evidence type="ECO:0000259" key="2">
    <source>
        <dbReference type="PROSITE" id="PS50995"/>
    </source>
</evidence>
<dbReference type="PANTHER" id="PTHR33164">
    <property type="entry name" value="TRANSCRIPTIONAL REGULATOR, MARR FAMILY"/>
    <property type="match status" value="1"/>
</dbReference>
<protein>
    <submittedName>
        <fullName evidence="3">DNA-binding MarR family transcriptional regulator</fullName>
    </submittedName>
</protein>
<dbReference type="OrthoDB" id="8635520at2"/>
<keyword evidence="4" id="KW-1185">Reference proteome</keyword>
<evidence type="ECO:0000313" key="4">
    <source>
        <dbReference type="Proteomes" id="UP000316096"/>
    </source>
</evidence>
<dbReference type="GO" id="GO:0003700">
    <property type="term" value="F:DNA-binding transcription factor activity"/>
    <property type="evidence" value="ECO:0007669"/>
    <property type="project" value="InterPro"/>
</dbReference>
<evidence type="ECO:0000313" key="3">
    <source>
        <dbReference type="EMBL" id="TQM00658.1"/>
    </source>
</evidence>
<comment type="caution">
    <text evidence="3">The sequence shown here is derived from an EMBL/GenBank/DDBJ whole genome shotgun (WGS) entry which is preliminary data.</text>
</comment>
<dbReference type="InterPro" id="IPR039422">
    <property type="entry name" value="MarR/SlyA-like"/>
</dbReference>
<dbReference type="Proteomes" id="UP000316096">
    <property type="component" value="Unassembled WGS sequence"/>
</dbReference>
<dbReference type="InterPro" id="IPR036390">
    <property type="entry name" value="WH_DNA-bd_sf"/>
</dbReference>
<dbReference type="SUPFAM" id="SSF46785">
    <property type="entry name" value="Winged helix' DNA-binding domain"/>
    <property type="match status" value="1"/>
</dbReference>
<dbReference type="GO" id="GO:0006950">
    <property type="term" value="P:response to stress"/>
    <property type="evidence" value="ECO:0007669"/>
    <property type="project" value="TreeGrafter"/>
</dbReference>
<dbReference type="PROSITE" id="PS50995">
    <property type="entry name" value="HTH_MARR_2"/>
    <property type="match status" value="1"/>
</dbReference>
<dbReference type="SMART" id="SM00347">
    <property type="entry name" value="HTH_MARR"/>
    <property type="match status" value="1"/>
</dbReference>
<keyword evidence="3" id="KW-0238">DNA-binding</keyword>
<feature type="region of interest" description="Disordered" evidence="1">
    <location>
        <begin position="156"/>
        <end position="176"/>
    </location>
</feature>
<proteinExistence type="predicted"/>
<dbReference type="PANTHER" id="PTHR33164:SF99">
    <property type="entry name" value="MARR FAMILY REGULATORY PROTEIN"/>
    <property type="match status" value="1"/>
</dbReference>
<gene>
    <name evidence="3" type="ORF">FB559_6374</name>
</gene>
<accession>A0A543CUW3</accession>
<dbReference type="EMBL" id="VFOZ01000001">
    <property type="protein sequence ID" value="TQM00658.1"/>
    <property type="molecule type" value="Genomic_DNA"/>
</dbReference>